<feature type="domain" description="FAR1" evidence="1">
    <location>
        <begin position="62"/>
        <end position="161"/>
    </location>
</feature>
<dbReference type="InterPro" id="IPR004330">
    <property type="entry name" value="FAR1_DNA_bnd_dom"/>
</dbReference>
<evidence type="ECO:0000313" key="2">
    <source>
        <dbReference type="EMBL" id="KAK9672199.1"/>
    </source>
</evidence>
<reference evidence="2" key="1">
    <citation type="submission" date="2024-03" db="EMBL/GenBank/DDBJ databases">
        <title>WGS assembly of Saponaria officinalis var. Norfolk2.</title>
        <authorList>
            <person name="Jenkins J."/>
            <person name="Shu S."/>
            <person name="Grimwood J."/>
            <person name="Barry K."/>
            <person name="Goodstein D."/>
            <person name="Schmutz J."/>
            <person name="Leebens-Mack J."/>
            <person name="Osbourn A."/>
        </authorList>
    </citation>
    <scope>NUCLEOTIDE SEQUENCE [LARGE SCALE GENOMIC DNA]</scope>
    <source>
        <strain evidence="2">JIC</strain>
    </source>
</reference>
<dbReference type="PANTHER" id="PTHR47718">
    <property type="entry name" value="OS01G0519700 PROTEIN"/>
    <property type="match status" value="1"/>
</dbReference>
<dbReference type="Pfam" id="PF03101">
    <property type="entry name" value="FAR1"/>
    <property type="match status" value="1"/>
</dbReference>
<sequence length="199" mass="22393">MSSSDAATANSTTQIFPILDENVSTPLATVVPLGIKEYIPFCQDDKKPKLGQIFESLQEGVSFYREYAKICGFTSRLATTRSKDGTFVLRNVLCNRQGSTNDKKRKRETISANNVELPESSQTRSRVITRIGCESYVQFKKSENGTYIVNRFHEGHNHPLVSPESMMFLKENRNMTSVQKIFIVKTARLKLGGVKAFRG</sequence>
<gene>
    <name evidence="2" type="ORF">RND81_12G083800</name>
</gene>
<dbReference type="AlphaFoldDB" id="A0AAW1H829"/>
<evidence type="ECO:0000259" key="1">
    <source>
        <dbReference type="Pfam" id="PF03101"/>
    </source>
</evidence>
<comment type="caution">
    <text evidence="2">The sequence shown here is derived from an EMBL/GenBank/DDBJ whole genome shotgun (WGS) entry which is preliminary data.</text>
</comment>
<organism evidence="2 3">
    <name type="scientific">Saponaria officinalis</name>
    <name type="common">Common soapwort</name>
    <name type="synonym">Lychnis saponaria</name>
    <dbReference type="NCBI Taxonomy" id="3572"/>
    <lineage>
        <taxon>Eukaryota</taxon>
        <taxon>Viridiplantae</taxon>
        <taxon>Streptophyta</taxon>
        <taxon>Embryophyta</taxon>
        <taxon>Tracheophyta</taxon>
        <taxon>Spermatophyta</taxon>
        <taxon>Magnoliopsida</taxon>
        <taxon>eudicotyledons</taxon>
        <taxon>Gunneridae</taxon>
        <taxon>Pentapetalae</taxon>
        <taxon>Caryophyllales</taxon>
        <taxon>Caryophyllaceae</taxon>
        <taxon>Caryophylleae</taxon>
        <taxon>Saponaria</taxon>
    </lineage>
</organism>
<keyword evidence="3" id="KW-1185">Reference proteome</keyword>
<proteinExistence type="predicted"/>
<dbReference type="Proteomes" id="UP001443914">
    <property type="component" value="Unassembled WGS sequence"/>
</dbReference>
<name>A0AAW1H829_SAPOF</name>
<dbReference type="PANTHER" id="PTHR47718:SF18">
    <property type="entry name" value="PROTEIN FAR1-RELATED SEQUENCE 5-LIKE"/>
    <property type="match status" value="1"/>
</dbReference>
<evidence type="ECO:0000313" key="3">
    <source>
        <dbReference type="Proteomes" id="UP001443914"/>
    </source>
</evidence>
<accession>A0AAW1H829</accession>
<protein>
    <recommendedName>
        <fullName evidence="1">FAR1 domain-containing protein</fullName>
    </recommendedName>
</protein>
<dbReference type="EMBL" id="JBDFQZ010000012">
    <property type="protein sequence ID" value="KAK9672199.1"/>
    <property type="molecule type" value="Genomic_DNA"/>
</dbReference>